<proteinExistence type="predicted"/>
<name>A0A9Q1F2P2_SYNKA</name>
<dbReference type="Proteomes" id="UP001152622">
    <property type="component" value="Chromosome 9"/>
</dbReference>
<accession>A0A9Q1F2P2</accession>
<comment type="caution">
    <text evidence="2">The sequence shown here is derived from an EMBL/GenBank/DDBJ whole genome shotgun (WGS) entry which is preliminary data.</text>
</comment>
<dbReference type="SUPFAM" id="SSF54160">
    <property type="entry name" value="Chromo domain-like"/>
    <property type="match status" value="1"/>
</dbReference>
<evidence type="ECO:0008006" key="4">
    <source>
        <dbReference type="Google" id="ProtNLM"/>
    </source>
</evidence>
<sequence length="80" mass="9339">MRSAVKITAKKRGEKRTNEKEDCPYHNAMEIFPVQYVARTRERKGKKEVLVHWLPCLSCKKIWPPSWEPQDNISLALTAT</sequence>
<keyword evidence="3" id="KW-1185">Reference proteome</keyword>
<organism evidence="2 3">
    <name type="scientific">Synaphobranchus kaupii</name>
    <name type="common">Kaup's arrowtooth eel</name>
    <dbReference type="NCBI Taxonomy" id="118154"/>
    <lineage>
        <taxon>Eukaryota</taxon>
        <taxon>Metazoa</taxon>
        <taxon>Chordata</taxon>
        <taxon>Craniata</taxon>
        <taxon>Vertebrata</taxon>
        <taxon>Euteleostomi</taxon>
        <taxon>Actinopterygii</taxon>
        <taxon>Neopterygii</taxon>
        <taxon>Teleostei</taxon>
        <taxon>Anguilliformes</taxon>
        <taxon>Synaphobranchidae</taxon>
        <taxon>Synaphobranchus</taxon>
    </lineage>
</organism>
<dbReference type="OrthoDB" id="8964506at2759"/>
<evidence type="ECO:0000313" key="3">
    <source>
        <dbReference type="Proteomes" id="UP001152622"/>
    </source>
</evidence>
<feature type="region of interest" description="Disordered" evidence="1">
    <location>
        <begin position="1"/>
        <end position="20"/>
    </location>
</feature>
<dbReference type="AlphaFoldDB" id="A0A9Q1F2P2"/>
<protein>
    <recommendedName>
        <fullName evidence="4">Chromo domain-containing protein</fullName>
    </recommendedName>
</protein>
<dbReference type="InterPro" id="IPR016197">
    <property type="entry name" value="Chromo-like_dom_sf"/>
</dbReference>
<evidence type="ECO:0000256" key="1">
    <source>
        <dbReference type="SAM" id="MobiDB-lite"/>
    </source>
</evidence>
<gene>
    <name evidence="2" type="ORF">SKAU_G00250030</name>
</gene>
<reference evidence="2" key="1">
    <citation type="journal article" date="2023" name="Science">
        <title>Genome structures resolve the early diversification of teleost fishes.</title>
        <authorList>
            <person name="Parey E."/>
            <person name="Louis A."/>
            <person name="Montfort J."/>
            <person name="Bouchez O."/>
            <person name="Roques C."/>
            <person name="Iampietro C."/>
            <person name="Lluch J."/>
            <person name="Castinel A."/>
            <person name="Donnadieu C."/>
            <person name="Desvignes T."/>
            <person name="Floi Bucao C."/>
            <person name="Jouanno E."/>
            <person name="Wen M."/>
            <person name="Mejri S."/>
            <person name="Dirks R."/>
            <person name="Jansen H."/>
            <person name="Henkel C."/>
            <person name="Chen W.J."/>
            <person name="Zahm M."/>
            <person name="Cabau C."/>
            <person name="Klopp C."/>
            <person name="Thompson A.W."/>
            <person name="Robinson-Rechavi M."/>
            <person name="Braasch I."/>
            <person name="Lecointre G."/>
            <person name="Bobe J."/>
            <person name="Postlethwait J.H."/>
            <person name="Berthelot C."/>
            <person name="Roest Crollius H."/>
            <person name="Guiguen Y."/>
        </authorList>
    </citation>
    <scope>NUCLEOTIDE SEQUENCE</scope>
    <source>
        <strain evidence="2">WJC10195</strain>
    </source>
</reference>
<dbReference type="EMBL" id="JAINUF010000009">
    <property type="protein sequence ID" value="KAJ8349873.1"/>
    <property type="molecule type" value="Genomic_DNA"/>
</dbReference>
<evidence type="ECO:0000313" key="2">
    <source>
        <dbReference type="EMBL" id="KAJ8349873.1"/>
    </source>
</evidence>